<evidence type="ECO:0000313" key="3">
    <source>
        <dbReference type="Proteomes" id="UP000649617"/>
    </source>
</evidence>
<organism evidence="2 3">
    <name type="scientific">Symbiodinium pilosum</name>
    <name type="common">Dinoflagellate</name>
    <dbReference type="NCBI Taxonomy" id="2952"/>
    <lineage>
        <taxon>Eukaryota</taxon>
        <taxon>Sar</taxon>
        <taxon>Alveolata</taxon>
        <taxon>Dinophyceae</taxon>
        <taxon>Suessiales</taxon>
        <taxon>Symbiodiniaceae</taxon>
        <taxon>Symbiodinium</taxon>
    </lineage>
</organism>
<dbReference type="EMBL" id="CAJNIZ010008482">
    <property type="protein sequence ID" value="CAE7267924.1"/>
    <property type="molecule type" value="Genomic_DNA"/>
</dbReference>
<feature type="domain" description="Mon2/Sec7/BIG1-like dimerisation and cyclophilin-binding" evidence="1">
    <location>
        <begin position="2"/>
        <end position="53"/>
    </location>
</feature>
<protein>
    <submittedName>
        <fullName evidence="2">BIG2 protein</fullName>
    </submittedName>
</protein>
<dbReference type="Proteomes" id="UP000649617">
    <property type="component" value="Unassembled WGS sequence"/>
</dbReference>
<gene>
    <name evidence="2" type="primary">BIG2</name>
    <name evidence="2" type="ORF">SPIL2461_LOCUS5832</name>
</gene>
<feature type="non-terminal residue" evidence="2">
    <location>
        <position position="54"/>
    </location>
</feature>
<sequence>DAVVDSVCNCAESADDTVQMHMISTLLAAVTSQVCEVHGQSLMLAVDTCMKLYR</sequence>
<accession>A0A812MH04</accession>
<dbReference type="AlphaFoldDB" id="A0A812MH04"/>
<dbReference type="OrthoDB" id="5987790at2759"/>
<comment type="caution">
    <text evidence="2">The sequence shown here is derived from an EMBL/GenBank/DDBJ whole genome shotgun (WGS) entry which is preliminary data.</text>
</comment>
<dbReference type="Pfam" id="PF16213">
    <property type="entry name" value="DCB"/>
    <property type="match status" value="1"/>
</dbReference>
<reference evidence="2" key="1">
    <citation type="submission" date="2021-02" db="EMBL/GenBank/DDBJ databases">
        <authorList>
            <person name="Dougan E. K."/>
            <person name="Rhodes N."/>
            <person name="Thang M."/>
            <person name="Chan C."/>
        </authorList>
    </citation>
    <scope>NUCLEOTIDE SEQUENCE</scope>
</reference>
<evidence type="ECO:0000313" key="2">
    <source>
        <dbReference type="EMBL" id="CAE7267924.1"/>
    </source>
</evidence>
<evidence type="ECO:0000259" key="1">
    <source>
        <dbReference type="Pfam" id="PF16213"/>
    </source>
</evidence>
<keyword evidence="3" id="KW-1185">Reference proteome</keyword>
<dbReference type="InterPro" id="IPR032629">
    <property type="entry name" value="DCB_dom"/>
</dbReference>
<name>A0A812MH04_SYMPI</name>
<feature type="non-terminal residue" evidence="2">
    <location>
        <position position="1"/>
    </location>
</feature>
<proteinExistence type="predicted"/>